<dbReference type="InterPro" id="IPR017978">
    <property type="entry name" value="GPCR_3_C"/>
</dbReference>
<dbReference type="PRINTS" id="PR01535">
    <property type="entry name" value="VOMERONASL2R"/>
</dbReference>
<evidence type="ECO:0000256" key="9">
    <source>
        <dbReference type="ARBA" id="ARBA00023180"/>
    </source>
</evidence>
<evidence type="ECO:0000256" key="4">
    <source>
        <dbReference type="ARBA" id="ARBA00022729"/>
    </source>
</evidence>
<feature type="transmembrane region" description="Helical" evidence="11">
    <location>
        <begin position="586"/>
        <end position="609"/>
    </location>
</feature>
<comment type="subcellular location">
    <subcellularLocation>
        <location evidence="1">Cell membrane</location>
        <topology evidence="1">Multi-pass membrane protein</topology>
    </subcellularLocation>
</comment>
<keyword evidence="8 15" id="KW-0675">Receptor</keyword>
<dbReference type="RefSeq" id="XP_040589763.1">
    <property type="nucleotide sequence ID" value="XM_040733829.1"/>
</dbReference>
<evidence type="ECO:0000256" key="2">
    <source>
        <dbReference type="ARBA" id="ARBA00022475"/>
    </source>
</evidence>
<evidence type="ECO:0000256" key="5">
    <source>
        <dbReference type="ARBA" id="ARBA00022989"/>
    </source>
</evidence>
<feature type="domain" description="G-protein coupled receptors family 3 profile" evidence="13">
    <location>
        <begin position="586"/>
        <end position="841"/>
    </location>
</feature>
<evidence type="ECO:0000256" key="7">
    <source>
        <dbReference type="ARBA" id="ARBA00023136"/>
    </source>
</evidence>
<proteinExistence type="predicted"/>
<dbReference type="PANTHER" id="PTHR24061">
    <property type="entry name" value="CALCIUM-SENSING RECEPTOR-RELATED"/>
    <property type="match status" value="1"/>
</dbReference>
<dbReference type="PANTHER" id="PTHR24061:SF403">
    <property type="entry name" value="VOMERONASAL 2, RECEPTOR 113-RELATED"/>
    <property type="match status" value="1"/>
</dbReference>
<evidence type="ECO:0000313" key="15">
    <source>
        <dbReference type="RefSeq" id="XP_040589763.1"/>
    </source>
</evidence>
<dbReference type="Pfam" id="PF00003">
    <property type="entry name" value="7tm_3"/>
    <property type="match status" value="1"/>
</dbReference>
<keyword evidence="10" id="KW-0807">Transducer</keyword>
<protein>
    <submittedName>
        <fullName evidence="15">LOW QUALITY PROTEIN: vomeronasal type-2 receptor 116</fullName>
    </submittedName>
</protein>
<feature type="transmembrane region" description="Helical" evidence="11">
    <location>
        <begin position="745"/>
        <end position="768"/>
    </location>
</feature>
<dbReference type="InterPro" id="IPR028082">
    <property type="entry name" value="Peripla_BP_I"/>
</dbReference>
<feature type="signal peptide" evidence="12">
    <location>
        <begin position="1"/>
        <end position="18"/>
    </location>
</feature>
<reference evidence="15" key="1">
    <citation type="submission" date="2025-08" db="UniProtKB">
        <authorList>
            <consortium name="RefSeq"/>
        </authorList>
    </citation>
    <scope>IDENTIFICATION</scope>
    <source>
        <tissue evidence="15">Liver</tissue>
    </source>
</reference>
<evidence type="ECO:0000256" key="12">
    <source>
        <dbReference type="SAM" id="SignalP"/>
    </source>
</evidence>
<feature type="transmembrane region" description="Helical" evidence="11">
    <location>
        <begin position="700"/>
        <end position="719"/>
    </location>
</feature>
<keyword evidence="4 12" id="KW-0732">Signal</keyword>
<feature type="transmembrane region" description="Helical" evidence="11">
    <location>
        <begin position="780"/>
        <end position="800"/>
    </location>
</feature>
<dbReference type="InterPro" id="IPR011500">
    <property type="entry name" value="GPCR_3_9-Cys_dom"/>
</dbReference>
<sequence length="876" mass="99779">MLILIFLFFLLNIPLPLARVIHPWCLWKMKQNEDTDGDLKTGCVFFPKTVQGSVEKEYFRNILNIQTPTENYRFALALAFTLDEINRNPDLLPNKSLVFKYYEDNCMSLSQLYSLSEIVVRDPGFFPNYCCNEDIICHVTLTGPNWEASAILVAYLDLYKSQQVIQLTYGSFHPILSDHEKFPYLYQMAPKDTSLALAMVDVIFHFNWNWVGMVISDNDQGTQFLSYLRRKLEKNTICFAFVNMIPINMQLYMSRAEVYYNRIKTSSTKVVIIYGNTDSTLAVSFRMWESRGLQRIWVITSQWAVTTSKRDFMLDSSQMTLAFAHHHGKATGFKNFVQTMNPLKYTDEYLARLEWMNFNCEVFTSNCQTLKNYSLNVTKEWLLVRTFDMAFTDDSYDIYNAVYAVVHALHEIDLQQVDAQPMDNGKGHGSSCWKLNSFLKKTHFTNPVGDRVNMNQKEEQQEEYDIFQIWNSPHGVRFKVKVGKYSPYFPHGQQLHVYEDIIEWVTGSRQMPPSVCSADCGPGFRKFWQEGMAVCCFKCSPCPENEISNETNVDQCVKCPEDQFANIEQNQCIHKAVTFLNYDDPLGMTLALMALCFSALTAVVLVLFVKHHDTPVVKANNRKLSYILLISLFFCFLCPLLFIGHPNSATCILQQITFAAVFTMAVSTVLAKTVTVLLAFKVTAPGRRMRYFLVSGGPNYIIPICTLIQVIICSVWLGASPPSVTVDAHSEHGHIIIVCSKGSVTAFYCVLGYLACLAQASFTVAFLSRNLPTTFNEAKLLTFSMLLFCCVWITFLPVYHSTKGKVMVAVEILSILASSAGMLGCIFVPKCYIILLKPVKNKSLQNIKENSSSRTSISIILTEKYIVRSYLPNIEL</sequence>
<keyword evidence="6" id="KW-0297">G-protein coupled receptor</keyword>
<gene>
    <name evidence="15" type="primary">LOC101830020</name>
</gene>
<evidence type="ECO:0000256" key="11">
    <source>
        <dbReference type="SAM" id="Phobius"/>
    </source>
</evidence>
<keyword evidence="2" id="KW-1003">Cell membrane</keyword>
<keyword evidence="5 11" id="KW-1133">Transmembrane helix</keyword>
<dbReference type="InterPro" id="IPR001828">
    <property type="entry name" value="ANF_lig-bd_rcpt"/>
</dbReference>
<organism evidence="14 15">
    <name type="scientific">Mesocricetus auratus</name>
    <name type="common">Golden hamster</name>
    <dbReference type="NCBI Taxonomy" id="10036"/>
    <lineage>
        <taxon>Eukaryota</taxon>
        <taxon>Metazoa</taxon>
        <taxon>Chordata</taxon>
        <taxon>Craniata</taxon>
        <taxon>Vertebrata</taxon>
        <taxon>Euteleostomi</taxon>
        <taxon>Mammalia</taxon>
        <taxon>Eutheria</taxon>
        <taxon>Euarchontoglires</taxon>
        <taxon>Glires</taxon>
        <taxon>Rodentia</taxon>
        <taxon>Myomorpha</taxon>
        <taxon>Muroidea</taxon>
        <taxon>Cricetidae</taxon>
        <taxon>Cricetinae</taxon>
        <taxon>Mesocricetus</taxon>
    </lineage>
</organism>
<evidence type="ECO:0000259" key="13">
    <source>
        <dbReference type="PROSITE" id="PS50259"/>
    </source>
</evidence>
<dbReference type="SUPFAM" id="SSF53822">
    <property type="entry name" value="Periplasmic binding protein-like I"/>
    <property type="match status" value="1"/>
</dbReference>
<keyword evidence="3 11" id="KW-0812">Transmembrane</keyword>
<feature type="transmembrane region" description="Helical" evidence="11">
    <location>
        <begin position="656"/>
        <end position="680"/>
    </location>
</feature>
<dbReference type="GeneID" id="101830020"/>
<name>A0ABM2WM86_MESAU</name>
<dbReference type="Gene3D" id="2.10.50.30">
    <property type="entry name" value="GPCR, family 3, nine cysteines domain"/>
    <property type="match status" value="1"/>
</dbReference>
<dbReference type="InterPro" id="IPR038550">
    <property type="entry name" value="GPCR_3_9-Cys_sf"/>
</dbReference>
<dbReference type="PROSITE" id="PS50259">
    <property type="entry name" value="G_PROTEIN_RECEP_F3_4"/>
    <property type="match status" value="1"/>
</dbReference>
<keyword evidence="14" id="KW-1185">Reference proteome</keyword>
<dbReference type="CDD" id="cd06365">
    <property type="entry name" value="PBP1_pheromone_receptor"/>
    <property type="match status" value="1"/>
</dbReference>
<dbReference type="InterPro" id="IPR000068">
    <property type="entry name" value="GPCR_3_Ca_sens_rcpt-rel"/>
</dbReference>
<evidence type="ECO:0000256" key="3">
    <source>
        <dbReference type="ARBA" id="ARBA00022692"/>
    </source>
</evidence>
<feature type="transmembrane region" description="Helical" evidence="11">
    <location>
        <begin position="812"/>
        <end position="835"/>
    </location>
</feature>
<dbReference type="PRINTS" id="PR00248">
    <property type="entry name" value="GPCRMGR"/>
</dbReference>
<evidence type="ECO:0000313" key="14">
    <source>
        <dbReference type="Proteomes" id="UP000886700"/>
    </source>
</evidence>
<accession>A0ABM2WM86</accession>
<evidence type="ECO:0000256" key="6">
    <source>
        <dbReference type="ARBA" id="ARBA00023040"/>
    </source>
</evidence>
<dbReference type="Gene3D" id="3.40.50.2300">
    <property type="match status" value="2"/>
</dbReference>
<dbReference type="InterPro" id="IPR004073">
    <property type="entry name" value="GPCR_3_vmron_rcpt_2"/>
</dbReference>
<dbReference type="CDD" id="cd15283">
    <property type="entry name" value="7tmC_V2R_pheromone"/>
    <property type="match status" value="1"/>
</dbReference>
<evidence type="ECO:0000256" key="10">
    <source>
        <dbReference type="ARBA" id="ARBA00023224"/>
    </source>
</evidence>
<dbReference type="Pfam" id="PF07562">
    <property type="entry name" value="NCD3G"/>
    <property type="match status" value="1"/>
</dbReference>
<keyword evidence="9" id="KW-0325">Glycoprotein</keyword>
<dbReference type="InterPro" id="IPR000337">
    <property type="entry name" value="GPCR_3"/>
</dbReference>
<keyword evidence="7 11" id="KW-0472">Membrane</keyword>
<evidence type="ECO:0000256" key="8">
    <source>
        <dbReference type="ARBA" id="ARBA00023170"/>
    </source>
</evidence>
<evidence type="ECO:0000256" key="1">
    <source>
        <dbReference type="ARBA" id="ARBA00004651"/>
    </source>
</evidence>
<dbReference type="Proteomes" id="UP000886700">
    <property type="component" value="Unplaced"/>
</dbReference>
<feature type="transmembrane region" description="Helical" evidence="11">
    <location>
        <begin position="624"/>
        <end position="644"/>
    </location>
</feature>
<dbReference type="Pfam" id="PF01094">
    <property type="entry name" value="ANF_receptor"/>
    <property type="match status" value="1"/>
</dbReference>
<feature type="chain" id="PRO_5046492535" evidence="12">
    <location>
        <begin position="19"/>
        <end position="876"/>
    </location>
</feature>